<dbReference type="GO" id="GO:0006351">
    <property type="term" value="P:DNA-templated transcription"/>
    <property type="evidence" value="ECO:0007669"/>
    <property type="project" value="InterPro"/>
</dbReference>
<dbReference type="InterPro" id="IPR007219">
    <property type="entry name" value="XnlR_reg_dom"/>
</dbReference>
<protein>
    <recommendedName>
        <fullName evidence="3">Xylanolytic transcriptional activator regulatory domain-containing protein</fullName>
    </recommendedName>
</protein>
<evidence type="ECO:0000313" key="5">
    <source>
        <dbReference type="Proteomes" id="UP001187734"/>
    </source>
</evidence>
<dbReference type="SMART" id="SM00906">
    <property type="entry name" value="Fungal_trans"/>
    <property type="match status" value="1"/>
</dbReference>
<keyword evidence="5" id="KW-1185">Reference proteome</keyword>
<feature type="region of interest" description="Disordered" evidence="2">
    <location>
        <begin position="66"/>
        <end position="98"/>
    </location>
</feature>
<dbReference type="InterPro" id="IPR050987">
    <property type="entry name" value="AtrR-like"/>
</dbReference>
<feature type="region of interest" description="Disordered" evidence="2">
    <location>
        <begin position="1"/>
        <end position="32"/>
    </location>
</feature>
<evidence type="ECO:0000313" key="4">
    <source>
        <dbReference type="EMBL" id="SPJ88923.1"/>
    </source>
</evidence>
<accession>A0AAE8ML08</accession>
<dbReference type="PANTHER" id="PTHR46910">
    <property type="entry name" value="TRANSCRIPTION FACTOR PDR1"/>
    <property type="match status" value="1"/>
</dbReference>
<sequence>MKKARSTRDGPVTKRRRLDHQQGNPTVPAIADLRSAEDIIDSAAEGSWNSSSTIRLVEEAFQHHEAISPEGPETSALSSTTWAHSYPETSSSSHEDAARGSLGRLLSKHIRRPHERQNSCRVRSSTIEQELSSLLPELEPATILVDNYFDRIHWFMLLFHQDSFRKKLQELYVPSFHPSGQSTETSGRVGFVVVLLAVLATSLHHISEVQKQKLQSHNIEPQTLKEKILANLKLRFLDVVSLGSLEAVHFCVLLGSYYLYHGEPEIAWPMCGSGLRIAQALNLHRKIPSNGSSDRPLDQTIEDRKRAWWAVYEIETFCSMLYGFPLGFSDSDCNVEALDPFDEYSRSTSEARLTRQPTLLFYKCSMSELSAIVKSTLIDLYGARRSGDQQDSCAPKSLINRVTTLNQRLLDWSRSLTPELRFDISRAVPDSHTGSFKASERAFEDHIFRLQALALKLAYENARILIHRPLLSFKMVRSSSISQRDAIEQTDPFRLAMLECRDAALQISQVASTPYLREASETYAIAFVSLHLLIAGVTLCISISLDTLSFQSFESKLGMRQLMQVQAMLKDKSIVASQGLDIMRKLMSLVMAKEIDAMFETEPPTTIIEHTKTSIPACVSRDKDPMIHSGEGDPKQNMAGIQTDVLTNIDLDPQTLGNANSITAEANNMTYEAQNVDFCENNLLNDALLEYEQVTGFPFTEDTTSDQDTTDLGFGQNQGWIWGWNFAEGI</sequence>
<evidence type="ECO:0000259" key="3">
    <source>
        <dbReference type="SMART" id="SM00906"/>
    </source>
</evidence>
<dbReference type="GO" id="GO:0003700">
    <property type="term" value="F:DNA-binding transcription factor activity"/>
    <property type="evidence" value="ECO:0007669"/>
    <property type="project" value="InterPro"/>
</dbReference>
<gene>
    <name evidence="4" type="ORF">FTOL_12818</name>
</gene>
<feature type="compositionally biased region" description="Basic and acidic residues" evidence="2">
    <location>
        <begin position="1"/>
        <end position="12"/>
    </location>
</feature>
<comment type="caution">
    <text evidence="4">The sequence shown here is derived from an EMBL/GenBank/DDBJ whole genome shotgun (WGS) entry which is preliminary data.</text>
</comment>
<keyword evidence="1" id="KW-0539">Nucleus</keyword>
<reference evidence="4" key="1">
    <citation type="submission" date="2018-03" db="EMBL/GenBank/DDBJ databases">
        <authorList>
            <person name="Guldener U."/>
        </authorList>
    </citation>
    <scope>NUCLEOTIDE SEQUENCE</scope>
</reference>
<dbReference type="Pfam" id="PF04082">
    <property type="entry name" value="Fungal_trans"/>
    <property type="match status" value="1"/>
</dbReference>
<proteinExistence type="predicted"/>
<evidence type="ECO:0000256" key="1">
    <source>
        <dbReference type="ARBA" id="ARBA00023242"/>
    </source>
</evidence>
<organism evidence="4 5">
    <name type="scientific">Fusarium torulosum</name>
    <dbReference type="NCBI Taxonomy" id="33205"/>
    <lineage>
        <taxon>Eukaryota</taxon>
        <taxon>Fungi</taxon>
        <taxon>Dikarya</taxon>
        <taxon>Ascomycota</taxon>
        <taxon>Pezizomycotina</taxon>
        <taxon>Sordariomycetes</taxon>
        <taxon>Hypocreomycetidae</taxon>
        <taxon>Hypocreales</taxon>
        <taxon>Nectriaceae</taxon>
        <taxon>Fusarium</taxon>
    </lineage>
</organism>
<feature type="domain" description="Xylanolytic transcriptional activator regulatory" evidence="3">
    <location>
        <begin position="267"/>
        <end position="344"/>
    </location>
</feature>
<dbReference type="Proteomes" id="UP001187734">
    <property type="component" value="Unassembled WGS sequence"/>
</dbReference>
<name>A0AAE8ML08_9HYPO</name>
<feature type="compositionally biased region" description="Polar residues" evidence="2">
    <location>
        <begin position="75"/>
        <end position="92"/>
    </location>
</feature>
<dbReference type="AlphaFoldDB" id="A0AAE8ML08"/>
<evidence type="ECO:0000256" key="2">
    <source>
        <dbReference type="SAM" id="MobiDB-lite"/>
    </source>
</evidence>
<dbReference type="GO" id="GO:0003677">
    <property type="term" value="F:DNA binding"/>
    <property type="evidence" value="ECO:0007669"/>
    <property type="project" value="InterPro"/>
</dbReference>
<dbReference type="GO" id="GO:0008270">
    <property type="term" value="F:zinc ion binding"/>
    <property type="evidence" value="ECO:0007669"/>
    <property type="project" value="InterPro"/>
</dbReference>
<dbReference type="EMBL" id="ONZP01000653">
    <property type="protein sequence ID" value="SPJ88923.1"/>
    <property type="molecule type" value="Genomic_DNA"/>
</dbReference>
<dbReference type="CDD" id="cd12148">
    <property type="entry name" value="fungal_TF_MHR"/>
    <property type="match status" value="1"/>
</dbReference>
<dbReference type="PANTHER" id="PTHR46910:SF17">
    <property type="entry name" value="SCFA-RELATED"/>
    <property type="match status" value="1"/>
</dbReference>